<dbReference type="InterPro" id="IPR005754">
    <property type="entry name" value="Sortase"/>
</dbReference>
<organism evidence="5 6">
    <name type="scientific">Candidatus Allofournierella pullistercoris</name>
    <dbReference type="NCBI Taxonomy" id="2838597"/>
    <lineage>
        <taxon>Bacteria</taxon>
        <taxon>Bacillati</taxon>
        <taxon>Bacillota</taxon>
        <taxon>Clostridia</taxon>
        <taxon>Eubacteriales</taxon>
        <taxon>Oscillospiraceae</taxon>
        <taxon>Allofournierella</taxon>
    </lineage>
</organism>
<keyword evidence="4" id="KW-0472">Membrane</keyword>
<dbReference type="InterPro" id="IPR042002">
    <property type="entry name" value="Sortase_C"/>
</dbReference>
<dbReference type="InterPro" id="IPR023365">
    <property type="entry name" value="Sortase_dom-sf"/>
</dbReference>
<reference evidence="5" key="1">
    <citation type="journal article" date="2021" name="PeerJ">
        <title>Extensive microbial diversity within the chicken gut microbiome revealed by metagenomics and culture.</title>
        <authorList>
            <person name="Gilroy R."/>
            <person name="Ravi A."/>
            <person name="Getino M."/>
            <person name="Pursley I."/>
            <person name="Horton D.L."/>
            <person name="Alikhan N.F."/>
            <person name="Baker D."/>
            <person name="Gharbi K."/>
            <person name="Hall N."/>
            <person name="Watson M."/>
            <person name="Adriaenssens E.M."/>
            <person name="Foster-Nyarko E."/>
            <person name="Jarju S."/>
            <person name="Secka A."/>
            <person name="Antonio M."/>
            <person name="Oren A."/>
            <person name="Chaudhuri R.R."/>
            <person name="La Ragione R."/>
            <person name="Hildebrand F."/>
            <person name="Pallen M.J."/>
        </authorList>
    </citation>
    <scope>NUCLEOTIDE SEQUENCE</scope>
    <source>
        <strain evidence="5">B5_2728</strain>
    </source>
</reference>
<dbReference type="Proteomes" id="UP000713596">
    <property type="component" value="Unassembled WGS sequence"/>
</dbReference>
<feature type="active site" description="Acyl-thioester intermediate" evidence="2">
    <location>
        <position position="211"/>
    </location>
</feature>
<feature type="active site" description="Proton donor/acceptor" evidence="2">
    <location>
        <position position="149"/>
    </location>
</feature>
<evidence type="ECO:0000256" key="1">
    <source>
        <dbReference type="ARBA" id="ARBA00022801"/>
    </source>
</evidence>
<dbReference type="Gene3D" id="2.40.260.10">
    <property type="entry name" value="Sortase"/>
    <property type="match status" value="1"/>
</dbReference>
<keyword evidence="4" id="KW-0812">Transmembrane</keyword>
<accession>A0A948T246</accession>
<dbReference type="NCBIfam" id="TIGR01076">
    <property type="entry name" value="sortase_fam"/>
    <property type="match status" value="1"/>
</dbReference>
<dbReference type="CDD" id="cd05827">
    <property type="entry name" value="Sortase_C"/>
    <property type="match status" value="1"/>
</dbReference>
<name>A0A948T246_9FIRM</name>
<feature type="transmembrane region" description="Helical" evidence="4">
    <location>
        <begin position="260"/>
        <end position="281"/>
    </location>
</feature>
<dbReference type="GO" id="GO:0016787">
    <property type="term" value="F:hydrolase activity"/>
    <property type="evidence" value="ECO:0007669"/>
    <property type="project" value="UniProtKB-KW"/>
</dbReference>
<protein>
    <submittedName>
        <fullName evidence="5">Class C sortase</fullName>
    </submittedName>
</protein>
<dbReference type="AlphaFoldDB" id="A0A948T246"/>
<evidence type="ECO:0000313" key="5">
    <source>
        <dbReference type="EMBL" id="MBU3805967.1"/>
    </source>
</evidence>
<evidence type="ECO:0000256" key="3">
    <source>
        <dbReference type="SAM" id="Coils"/>
    </source>
</evidence>
<dbReference type="SUPFAM" id="SSF63817">
    <property type="entry name" value="Sortase"/>
    <property type="match status" value="1"/>
</dbReference>
<keyword evidence="3" id="KW-0175">Coiled coil</keyword>
<reference evidence="5" key="2">
    <citation type="submission" date="2021-04" db="EMBL/GenBank/DDBJ databases">
        <authorList>
            <person name="Gilroy R."/>
        </authorList>
    </citation>
    <scope>NUCLEOTIDE SEQUENCE</scope>
    <source>
        <strain evidence="5">B5_2728</strain>
    </source>
</reference>
<dbReference type="NCBIfam" id="NF033745">
    <property type="entry name" value="class_C_sortase"/>
    <property type="match status" value="1"/>
</dbReference>
<comment type="caution">
    <text evidence="5">The sequence shown here is derived from an EMBL/GenBank/DDBJ whole genome shotgun (WGS) entry which is preliminary data.</text>
</comment>
<evidence type="ECO:0000256" key="2">
    <source>
        <dbReference type="PIRSR" id="PIRSR605754-1"/>
    </source>
</evidence>
<evidence type="ECO:0000313" key="6">
    <source>
        <dbReference type="Proteomes" id="UP000713596"/>
    </source>
</evidence>
<sequence>MRKAVSLLCALLFLAGLGVMLYPVLHGYQGQMESSQEVARLKQQFQQEQGQESVYQQLQKDMQTYNEQIYQEEQRGLVDAWSYQQSPFDFAKYGLEEQAVGYLSIPAMEQELPLYLGATDENLAKGAAVLGQTSMPIGGENTNTVIAAHRGWKGIAMFRDIERLQVGDQVALQDFWGTLDYTVVEIGVIQPDDIDAVKIQPGKEMLTLITCHPYPQNTQRYVVYCQRVQEGQAPAEHQLVLGQEQHHIVPSQPRIEGEQWVQRIALGAVVLLLGGMAVLLYQRKRRQQANNTDSSKKLMNQAVLWKK</sequence>
<proteinExistence type="predicted"/>
<feature type="coiled-coil region" evidence="3">
    <location>
        <begin position="48"/>
        <end position="75"/>
    </location>
</feature>
<dbReference type="EMBL" id="JAHLFP010000027">
    <property type="protein sequence ID" value="MBU3805967.1"/>
    <property type="molecule type" value="Genomic_DNA"/>
</dbReference>
<keyword evidence="4" id="KW-1133">Transmembrane helix</keyword>
<keyword evidence="1" id="KW-0378">Hydrolase</keyword>
<gene>
    <name evidence="5" type="ORF">H9882_03635</name>
</gene>
<evidence type="ECO:0000256" key="4">
    <source>
        <dbReference type="SAM" id="Phobius"/>
    </source>
</evidence>
<dbReference type="Pfam" id="PF04203">
    <property type="entry name" value="Sortase"/>
    <property type="match status" value="1"/>
</dbReference>